<dbReference type="Proteomes" id="UP001176891">
    <property type="component" value="Unassembled WGS sequence"/>
</dbReference>
<organism evidence="4 5">
    <name type="scientific">Flavivirga amylovorans</name>
    <dbReference type="NCBI Taxonomy" id="870486"/>
    <lineage>
        <taxon>Bacteria</taxon>
        <taxon>Pseudomonadati</taxon>
        <taxon>Bacteroidota</taxon>
        <taxon>Flavobacteriia</taxon>
        <taxon>Flavobacteriales</taxon>
        <taxon>Flavobacteriaceae</taxon>
        <taxon>Flavivirga</taxon>
    </lineage>
</organism>
<reference evidence="4" key="1">
    <citation type="submission" date="2023-07" db="EMBL/GenBank/DDBJ databases">
        <title>Two novel species in the genus Flavivirga.</title>
        <authorList>
            <person name="Kwon K."/>
        </authorList>
    </citation>
    <scope>NUCLEOTIDE SEQUENCE</scope>
    <source>
        <strain evidence="4">KACC 14157</strain>
    </source>
</reference>
<dbReference type="Pfam" id="PF00326">
    <property type="entry name" value="Peptidase_S9"/>
    <property type="match status" value="1"/>
</dbReference>
<dbReference type="Gene3D" id="3.40.50.1820">
    <property type="entry name" value="alpha/beta hydrolase"/>
    <property type="match status" value="1"/>
</dbReference>
<evidence type="ECO:0000259" key="3">
    <source>
        <dbReference type="Pfam" id="PF00326"/>
    </source>
</evidence>
<name>A0ABT8WZZ2_9FLAO</name>
<dbReference type="EMBL" id="JAUOEM010000002">
    <property type="protein sequence ID" value="MDO5987255.1"/>
    <property type="molecule type" value="Genomic_DNA"/>
</dbReference>
<protein>
    <submittedName>
        <fullName evidence="4">Prolyl oligopeptidase family serine peptidase</fullName>
    </submittedName>
</protein>
<evidence type="ECO:0000256" key="2">
    <source>
        <dbReference type="ARBA" id="ARBA00022801"/>
    </source>
</evidence>
<feature type="domain" description="Peptidase S9 prolyl oligopeptidase catalytic" evidence="3">
    <location>
        <begin position="126"/>
        <end position="189"/>
    </location>
</feature>
<keyword evidence="2" id="KW-0378">Hydrolase</keyword>
<dbReference type="InterPro" id="IPR050955">
    <property type="entry name" value="Plant_Biomass_Hydrol_Est"/>
</dbReference>
<keyword evidence="5" id="KW-1185">Reference proteome</keyword>
<evidence type="ECO:0000256" key="1">
    <source>
        <dbReference type="ARBA" id="ARBA00022729"/>
    </source>
</evidence>
<gene>
    <name evidence="4" type="ORF">Q4Q39_07595</name>
</gene>
<accession>A0ABT8WZZ2</accession>
<evidence type="ECO:0000313" key="5">
    <source>
        <dbReference type="Proteomes" id="UP001176891"/>
    </source>
</evidence>
<sequence>MRIWIFKLVVCFSLFSCNSNDNEIDNIKSIDNNKPFEYSFTKYQFNHELTKTTIPYHLFEPEQSINTDEKFPLIVALHGSEFFASKEEDFLFSEKFGYYALAWIKESNQKKYPAYVLAPHIHENLWKENLYDTWGALNSIDFIDKLTDYIISNKNIDIDRIYLTGHSMGGAGTWIIGAKLKDKFAALVPLSSALTTGNNLFKELKEKVDKGIFKDLPVWSFIHKKDADNGDRSHSGHGCRVLFEIFKNKNYKPVITHGFREEVTNLSKEEIEQKISKCYIHFYTEYNYADCTGICHYSMTRALKEPLLFKWLFQQKK</sequence>
<dbReference type="PANTHER" id="PTHR43037">
    <property type="entry name" value="UNNAMED PRODUCT-RELATED"/>
    <property type="match status" value="1"/>
</dbReference>
<comment type="caution">
    <text evidence="4">The sequence shown here is derived from an EMBL/GenBank/DDBJ whole genome shotgun (WGS) entry which is preliminary data.</text>
</comment>
<dbReference type="InterPro" id="IPR029058">
    <property type="entry name" value="AB_hydrolase_fold"/>
</dbReference>
<evidence type="ECO:0000313" key="4">
    <source>
        <dbReference type="EMBL" id="MDO5987255.1"/>
    </source>
</evidence>
<dbReference type="PANTHER" id="PTHR43037:SF5">
    <property type="entry name" value="FERULOYL ESTERASE"/>
    <property type="match status" value="1"/>
</dbReference>
<dbReference type="SUPFAM" id="SSF53474">
    <property type="entry name" value="alpha/beta-Hydrolases"/>
    <property type="match status" value="1"/>
</dbReference>
<dbReference type="RefSeq" id="WP_303281803.1">
    <property type="nucleotide sequence ID" value="NZ_BAABCZ010000005.1"/>
</dbReference>
<keyword evidence="1" id="KW-0732">Signal</keyword>
<dbReference type="InterPro" id="IPR001375">
    <property type="entry name" value="Peptidase_S9_cat"/>
</dbReference>
<proteinExistence type="predicted"/>